<dbReference type="Proteomes" id="UP000789375">
    <property type="component" value="Unassembled WGS sequence"/>
</dbReference>
<sequence>MSKIQEVINNGISSEKLLLATDHVSVSTTPTDSSDFKPITYETKPDQFSYLQLLK</sequence>
<proteinExistence type="predicted"/>
<accession>A0A9N9B626</accession>
<evidence type="ECO:0000313" key="2">
    <source>
        <dbReference type="Proteomes" id="UP000789375"/>
    </source>
</evidence>
<comment type="caution">
    <text evidence="1">The sequence shown here is derived from an EMBL/GenBank/DDBJ whole genome shotgun (WGS) entry which is preliminary data.</text>
</comment>
<keyword evidence="2" id="KW-1185">Reference proteome</keyword>
<name>A0A9N9B626_FUNMO</name>
<dbReference type="AlphaFoldDB" id="A0A9N9B626"/>
<reference evidence="1" key="1">
    <citation type="submission" date="2021-06" db="EMBL/GenBank/DDBJ databases">
        <authorList>
            <person name="Kallberg Y."/>
            <person name="Tangrot J."/>
            <person name="Rosling A."/>
        </authorList>
    </citation>
    <scope>NUCLEOTIDE SEQUENCE</scope>
    <source>
        <strain evidence="1">87-6 pot B 2015</strain>
    </source>
</reference>
<gene>
    <name evidence="1" type="ORF">FMOSSE_LOCUS6517</name>
</gene>
<protein>
    <submittedName>
        <fullName evidence="1">1185_t:CDS:1</fullName>
    </submittedName>
</protein>
<organism evidence="1 2">
    <name type="scientific">Funneliformis mosseae</name>
    <name type="common">Endomycorrhizal fungus</name>
    <name type="synonym">Glomus mosseae</name>
    <dbReference type="NCBI Taxonomy" id="27381"/>
    <lineage>
        <taxon>Eukaryota</taxon>
        <taxon>Fungi</taxon>
        <taxon>Fungi incertae sedis</taxon>
        <taxon>Mucoromycota</taxon>
        <taxon>Glomeromycotina</taxon>
        <taxon>Glomeromycetes</taxon>
        <taxon>Glomerales</taxon>
        <taxon>Glomeraceae</taxon>
        <taxon>Funneliformis</taxon>
    </lineage>
</organism>
<evidence type="ECO:0000313" key="1">
    <source>
        <dbReference type="EMBL" id="CAG8552019.1"/>
    </source>
</evidence>
<dbReference type="EMBL" id="CAJVPP010001379">
    <property type="protein sequence ID" value="CAG8552019.1"/>
    <property type="molecule type" value="Genomic_DNA"/>
</dbReference>